<dbReference type="Proteomes" id="UP000321776">
    <property type="component" value="Unassembled WGS sequence"/>
</dbReference>
<evidence type="ECO:0000313" key="5">
    <source>
        <dbReference type="EMBL" id="MEM5340474.1"/>
    </source>
</evidence>
<dbReference type="PIRSF" id="PIRSF000193">
    <property type="entry name" value="Pyrrol-5-carb_rd"/>
    <property type="match status" value="1"/>
</dbReference>
<dbReference type="Pfam" id="PF14748">
    <property type="entry name" value="P5CR_dimer"/>
    <property type="match status" value="1"/>
</dbReference>
<evidence type="ECO:0000256" key="1">
    <source>
        <dbReference type="ARBA" id="ARBA00005525"/>
    </source>
</evidence>
<dbReference type="Gene3D" id="1.10.3730.10">
    <property type="entry name" value="ProC C-terminal domain-like"/>
    <property type="match status" value="1"/>
</dbReference>
<dbReference type="SUPFAM" id="SSF48179">
    <property type="entry name" value="6-phosphogluconate dehydrogenase C-terminal domain-like"/>
    <property type="match status" value="1"/>
</dbReference>
<keyword evidence="2" id="KW-0521">NADP</keyword>
<keyword evidence="8" id="KW-1185">Reference proteome</keyword>
<dbReference type="GO" id="GO:0004735">
    <property type="term" value="F:pyrroline-5-carboxylate reductase activity"/>
    <property type="evidence" value="ECO:0007669"/>
    <property type="project" value="InterPro"/>
</dbReference>
<comment type="caution">
    <text evidence="6">The sequence shown here is derived from an EMBL/GenBank/DDBJ whole genome shotgun (WGS) entry which is preliminary data.</text>
</comment>
<feature type="binding site" evidence="2">
    <location>
        <position position="55"/>
    </location>
    <ligand>
        <name>NADPH</name>
        <dbReference type="ChEBI" id="CHEBI:57783"/>
    </ligand>
</feature>
<sequence length="256" mass="27701">MRLGFVGTGGITRAIVTGLLKVGAEVETIALSNRTARIANDLAALHPKVRVCESNQQVLDTSDVVCLAVLPTIARDVIRELAFAPTHRVISFIPGLRTDELSKLIPDAVSVTRAVPLPAVEQGIGTTAVYPPHDVARRLFSSVGTAVEVESEDQFDCLHTVTATMASYFAFMQSQADWLIGKGLPPEKARTFLSSYCAGMAHRAEHTDYSFPELIKHSITPGGMNEKVLLELSSAGAFDLYPRALDGVLEWLKGFH</sequence>
<accession>A0A5C6V2X5</accession>
<dbReference type="Proteomes" id="UP001481677">
    <property type="component" value="Unassembled WGS sequence"/>
</dbReference>
<feature type="domain" description="Pyrroline-5-carboxylate reductase catalytic N-terminal" evidence="3">
    <location>
        <begin position="2"/>
        <end position="92"/>
    </location>
</feature>
<dbReference type="AlphaFoldDB" id="A0A5C6V2X5"/>
<dbReference type="RefSeq" id="WP_028368911.1">
    <property type="nucleotide sequence ID" value="NZ_JAZHFZ010000006.1"/>
</dbReference>
<dbReference type="Gene3D" id="3.40.50.720">
    <property type="entry name" value="NAD(P)-binding Rossmann-like Domain"/>
    <property type="match status" value="1"/>
</dbReference>
<feature type="binding site" evidence="2">
    <location>
        <begin position="68"/>
        <end position="71"/>
    </location>
    <ligand>
        <name>NADP(+)</name>
        <dbReference type="ChEBI" id="CHEBI:58349"/>
    </ligand>
</feature>
<organism evidence="6 7">
    <name type="scientific">Paraburkholderia azotifigens</name>
    <dbReference type="NCBI Taxonomy" id="2057004"/>
    <lineage>
        <taxon>Bacteria</taxon>
        <taxon>Pseudomonadati</taxon>
        <taxon>Pseudomonadota</taxon>
        <taxon>Betaproteobacteria</taxon>
        <taxon>Burkholderiales</taxon>
        <taxon>Burkholderiaceae</taxon>
        <taxon>Paraburkholderia</taxon>
    </lineage>
</organism>
<dbReference type="InterPro" id="IPR008927">
    <property type="entry name" value="6-PGluconate_DH-like_C_sf"/>
</dbReference>
<evidence type="ECO:0000259" key="3">
    <source>
        <dbReference type="Pfam" id="PF03807"/>
    </source>
</evidence>
<dbReference type="InterPro" id="IPR000304">
    <property type="entry name" value="Pyrroline-COOH_reductase"/>
</dbReference>
<dbReference type="EMBL" id="VOQS01000005">
    <property type="protein sequence ID" value="TXC79752.1"/>
    <property type="molecule type" value="Genomic_DNA"/>
</dbReference>
<dbReference type="EMBL" id="JAZHGA010000007">
    <property type="protein sequence ID" value="MEM5340474.1"/>
    <property type="molecule type" value="Genomic_DNA"/>
</dbReference>
<protein>
    <submittedName>
        <fullName evidence="6">Pyrroline-5-carboxylate reductase</fullName>
    </submittedName>
</protein>
<reference evidence="5 8" key="3">
    <citation type="submission" date="2024-01" db="EMBL/GenBank/DDBJ databases">
        <title>The diversity of rhizobia nodulating Mimosa spp. in eleven states of Brazil covering several biomes is determined by host plant, location, and edaphic factors.</title>
        <authorList>
            <person name="Rouws L."/>
            <person name="Barauna A."/>
            <person name="Beukes C."/>
            <person name="De Faria S.M."/>
            <person name="Gross E."/>
            <person name="Dos Reis Junior F.B."/>
            <person name="Simon M."/>
            <person name="Maluk M."/>
            <person name="Odee D.W."/>
            <person name="Kenicer G."/>
            <person name="Young J.P.W."/>
            <person name="Reis V.M."/>
            <person name="Zilli J."/>
            <person name="James E.K."/>
        </authorList>
    </citation>
    <scope>NUCLEOTIDE SEQUENCE [LARGE SCALE GENOMIC DNA]</scope>
    <source>
        <strain evidence="5 8">JPY530</strain>
    </source>
</reference>
<proteinExistence type="inferred from homology"/>
<dbReference type="PANTHER" id="PTHR11645">
    <property type="entry name" value="PYRROLINE-5-CARBOXYLATE REDUCTASE"/>
    <property type="match status" value="1"/>
</dbReference>
<reference evidence="6 7" key="1">
    <citation type="journal article" date="2018" name="Int. J. Syst. Evol. Microbiol.">
        <title>Paraburkholderia azotifigens sp. nov., a nitrogen-fixing bacterium isolated from paddy soil.</title>
        <authorList>
            <person name="Choi G.M."/>
            <person name="Im W.T."/>
        </authorList>
    </citation>
    <scope>NUCLEOTIDE SEQUENCE [LARGE SCALE GENOMIC DNA]</scope>
    <source>
        <strain evidence="6 7">NF 2-5-3</strain>
    </source>
</reference>
<dbReference type="PANTHER" id="PTHR11645:SF13">
    <property type="entry name" value="PYRROLINE-5-CARBOXYLATE REDUCTASE CATALYTIC N-TERMINAL DOMAIN-CONTAINING PROTEIN"/>
    <property type="match status" value="1"/>
</dbReference>
<dbReference type="InterPro" id="IPR028939">
    <property type="entry name" value="P5C_Rdtase_cat_N"/>
</dbReference>
<gene>
    <name evidence="6" type="ORF">FRZ40_36040</name>
    <name evidence="5" type="ORF">V4C56_12670</name>
</gene>
<dbReference type="Pfam" id="PF03807">
    <property type="entry name" value="F420_oxidored"/>
    <property type="match status" value="1"/>
</dbReference>
<comment type="similarity">
    <text evidence="1">Belongs to the pyrroline-5-carboxylate reductase family.</text>
</comment>
<reference evidence="6" key="2">
    <citation type="submission" date="2019-08" db="EMBL/GenBank/DDBJ databases">
        <authorList>
            <person name="Im W.-T."/>
        </authorList>
    </citation>
    <scope>NUCLEOTIDE SEQUENCE</scope>
    <source>
        <strain evidence="6">NF 2-5-3</strain>
    </source>
</reference>
<dbReference type="InterPro" id="IPR036291">
    <property type="entry name" value="NAD(P)-bd_dom_sf"/>
</dbReference>
<evidence type="ECO:0000256" key="2">
    <source>
        <dbReference type="PIRSR" id="PIRSR000193-1"/>
    </source>
</evidence>
<evidence type="ECO:0000259" key="4">
    <source>
        <dbReference type="Pfam" id="PF14748"/>
    </source>
</evidence>
<dbReference type="SUPFAM" id="SSF51735">
    <property type="entry name" value="NAD(P)-binding Rossmann-fold domains"/>
    <property type="match status" value="1"/>
</dbReference>
<dbReference type="NCBIfam" id="NF005063">
    <property type="entry name" value="PRK06476.1"/>
    <property type="match status" value="1"/>
</dbReference>
<evidence type="ECO:0000313" key="7">
    <source>
        <dbReference type="Proteomes" id="UP000321776"/>
    </source>
</evidence>
<name>A0A5C6V2X5_9BURK</name>
<dbReference type="InterPro" id="IPR029036">
    <property type="entry name" value="P5CR_dimer"/>
</dbReference>
<dbReference type="GO" id="GO:0055129">
    <property type="term" value="P:L-proline biosynthetic process"/>
    <property type="evidence" value="ECO:0007669"/>
    <property type="project" value="TreeGrafter"/>
</dbReference>
<feature type="domain" description="Pyrroline-5-carboxylate reductase dimerisation" evidence="4">
    <location>
        <begin position="152"/>
        <end position="245"/>
    </location>
</feature>
<evidence type="ECO:0000313" key="6">
    <source>
        <dbReference type="EMBL" id="TXC79752.1"/>
    </source>
</evidence>
<evidence type="ECO:0000313" key="8">
    <source>
        <dbReference type="Proteomes" id="UP001481677"/>
    </source>
</evidence>